<dbReference type="EC" id="2.1.1.176" evidence="3"/>
<keyword evidence="8 13" id="KW-0949">S-adenosyl-L-methionine</keyword>
<comment type="function">
    <text evidence="1">Specifically methylates the cytosine at position 967 (m5C967) of 16S rRNA.</text>
</comment>
<name>A0A2K9NZ43_9FIRM</name>
<evidence type="ECO:0000256" key="10">
    <source>
        <dbReference type="ARBA" id="ARBA00030399"/>
    </source>
</evidence>
<feature type="active site" description="Nucleophile" evidence="13">
    <location>
        <position position="389"/>
    </location>
</feature>
<evidence type="ECO:0000256" key="4">
    <source>
        <dbReference type="ARBA" id="ARBA00022490"/>
    </source>
</evidence>
<evidence type="ECO:0000256" key="13">
    <source>
        <dbReference type="PROSITE-ProRule" id="PRU01023"/>
    </source>
</evidence>
<dbReference type="CDD" id="cd02440">
    <property type="entry name" value="AdoMet_MTases"/>
    <property type="match status" value="1"/>
</dbReference>
<dbReference type="GO" id="GO:0006355">
    <property type="term" value="P:regulation of DNA-templated transcription"/>
    <property type="evidence" value="ECO:0007669"/>
    <property type="project" value="InterPro"/>
</dbReference>
<feature type="binding site" evidence="13">
    <location>
        <begin position="267"/>
        <end position="273"/>
    </location>
    <ligand>
        <name>S-adenosyl-L-methionine</name>
        <dbReference type="ChEBI" id="CHEBI:59789"/>
    </ligand>
</feature>
<dbReference type="RefSeq" id="WP_102364655.1">
    <property type="nucleotide sequence ID" value="NZ_CP020991.1"/>
</dbReference>
<organism evidence="15 16">
    <name type="scientific">Monoglobus pectinilyticus</name>
    <dbReference type="NCBI Taxonomy" id="1981510"/>
    <lineage>
        <taxon>Bacteria</taxon>
        <taxon>Bacillati</taxon>
        <taxon>Bacillota</taxon>
        <taxon>Clostridia</taxon>
        <taxon>Monoglobales</taxon>
        <taxon>Monoglobaceae</taxon>
        <taxon>Monoglobus</taxon>
    </lineage>
</organism>
<keyword evidence="4" id="KW-0963">Cytoplasm</keyword>
<dbReference type="InterPro" id="IPR004573">
    <property type="entry name" value="rRNA_ssu_MeTfrase_B"/>
</dbReference>
<evidence type="ECO:0000256" key="5">
    <source>
        <dbReference type="ARBA" id="ARBA00022552"/>
    </source>
</evidence>
<protein>
    <recommendedName>
        <fullName evidence="3">16S rRNA (cytosine(967)-C(5))-methyltransferase</fullName>
        <ecNumber evidence="3">2.1.1.176</ecNumber>
    </recommendedName>
    <alternativeName>
        <fullName evidence="10">16S rRNA m5C967 methyltransferase</fullName>
    </alternativeName>
    <alternativeName>
        <fullName evidence="11">rRNA (cytosine-C(5)-)-methyltransferase RsmB</fullName>
    </alternativeName>
</protein>
<evidence type="ECO:0000256" key="3">
    <source>
        <dbReference type="ARBA" id="ARBA00012140"/>
    </source>
</evidence>
<dbReference type="AlphaFoldDB" id="A0A2K9NZ43"/>
<dbReference type="GO" id="GO:0005737">
    <property type="term" value="C:cytoplasm"/>
    <property type="evidence" value="ECO:0007669"/>
    <property type="project" value="UniProtKB-SubCell"/>
</dbReference>
<feature type="domain" description="SAM-dependent MTase RsmB/NOP-type" evidence="14">
    <location>
        <begin position="177"/>
        <end position="436"/>
    </location>
</feature>
<evidence type="ECO:0000256" key="2">
    <source>
        <dbReference type="ARBA" id="ARBA00004496"/>
    </source>
</evidence>
<dbReference type="InterPro" id="IPR035926">
    <property type="entry name" value="NusB-like_sf"/>
</dbReference>
<dbReference type="EMBL" id="CP020991">
    <property type="protein sequence ID" value="AUO18304.1"/>
    <property type="molecule type" value="Genomic_DNA"/>
</dbReference>
<keyword evidence="5" id="KW-0698">rRNA processing</keyword>
<evidence type="ECO:0000313" key="16">
    <source>
        <dbReference type="Proteomes" id="UP000235589"/>
    </source>
</evidence>
<dbReference type="Pfam" id="PF01189">
    <property type="entry name" value="Methyltr_RsmB-F"/>
    <property type="match status" value="1"/>
</dbReference>
<dbReference type="SUPFAM" id="SSF48013">
    <property type="entry name" value="NusB-like"/>
    <property type="match status" value="1"/>
</dbReference>
<dbReference type="GO" id="GO:0003723">
    <property type="term" value="F:RNA binding"/>
    <property type="evidence" value="ECO:0007669"/>
    <property type="project" value="UniProtKB-UniRule"/>
</dbReference>
<comment type="similarity">
    <text evidence="13">Belongs to the class I-like SAM-binding methyltransferase superfamily. RsmB/NOP family.</text>
</comment>
<feature type="binding site" evidence="13">
    <location>
        <position position="291"/>
    </location>
    <ligand>
        <name>S-adenosyl-L-methionine</name>
        <dbReference type="ChEBI" id="CHEBI:59789"/>
    </ligand>
</feature>
<proteinExistence type="inferred from homology"/>
<dbReference type="OrthoDB" id="9810297at2"/>
<dbReference type="InterPro" id="IPR023267">
    <property type="entry name" value="RCMT"/>
</dbReference>
<feature type="binding site" evidence="13">
    <location>
        <position position="318"/>
    </location>
    <ligand>
        <name>S-adenosyl-L-methionine</name>
        <dbReference type="ChEBI" id="CHEBI:59789"/>
    </ligand>
</feature>
<feature type="binding site" evidence="13">
    <location>
        <position position="336"/>
    </location>
    <ligand>
        <name>S-adenosyl-L-methionine</name>
        <dbReference type="ChEBI" id="CHEBI:59789"/>
    </ligand>
</feature>
<keyword evidence="6 13" id="KW-0489">Methyltransferase</keyword>
<dbReference type="InterPro" id="IPR029063">
    <property type="entry name" value="SAM-dependent_MTases_sf"/>
</dbReference>
<evidence type="ECO:0000256" key="8">
    <source>
        <dbReference type="ARBA" id="ARBA00022691"/>
    </source>
</evidence>
<dbReference type="InterPro" id="IPR001678">
    <property type="entry name" value="MeTrfase_RsmB-F_NOP2_dom"/>
</dbReference>
<dbReference type="Proteomes" id="UP000235589">
    <property type="component" value="Chromosome"/>
</dbReference>
<dbReference type="PRINTS" id="PR02008">
    <property type="entry name" value="RCMTFAMILY"/>
</dbReference>
<dbReference type="Pfam" id="PF01029">
    <property type="entry name" value="NusB"/>
    <property type="match status" value="1"/>
</dbReference>
<comment type="catalytic activity">
    <reaction evidence="12">
        <text>cytidine(967) in 16S rRNA + S-adenosyl-L-methionine = 5-methylcytidine(967) in 16S rRNA + S-adenosyl-L-homocysteine + H(+)</text>
        <dbReference type="Rhea" id="RHEA:42748"/>
        <dbReference type="Rhea" id="RHEA-COMP:10219"/>
        <dbReference type="Rhea" id="RHEA-COMP:10220"/>
        <dbReference type="ChEBI" id="CHEBI:15378"/>
        <dbReference type="ChEBI" id="CHEBI:57856"/>
        <dbReference type="ChEBI" id="CHEBI:59789"/>
        <dbReference type="ChEBI" id="CHEBI:74483"/>
        <dbReference type="ChEBI" id="CHEBI:82748"/>
        <dbReference type="EC" id="2.1.1.176"/>
    </reaction>
</comment>
<reference evidence="15 16" key="1">
    <citation type="submission" date="2017-04" db="EMBL/GenBank/DDBJ databases">
        <title>Monoglobus pectinilyticus 14 draft genome.</title>
        <authorList>
            <person name="Kim C."/>
            <person name="Rosendale D.I."/>
            <person name="Kelly W.J."/>
            <person name="Tannock G.W."/>
            <person name="Patchett M.L."/>
            <person name="Jordens J.Z."/>
        </authorList>
    </citation>
    <scope>NUCLEOTIDE SEQUENCE [LARGE SCALE GENOMIC DNA]</scope>
    <source>
        <strain evidence="15 16">14</strain>
    </source>
</reference>
<dbReference type="GO" id="GO:0008649">
    <property type="term" value="F:rRNA methyltransferase activity"/>
    <property type="evidence" value="ECO:0007669"/>
    <property type="project" value="InterPro"/>
</dbReference>
<gene>
    <name evidence="15" type="ORF">B9O19_00119</name>
</gene>
<keyword evidence="9 13" id="KW-0694">RNA-binding</keyword>
<keyword evidence="7 13" id="KW-0808">Transferase</keyword>
<evidence type="ECO:0000256" key="6">
    <source>
        <dbReference type="ARBA" id="ARBA00022603"/>
    </source>
</evidence>
<dbReference type="Gene3D" id="1.10.940.10">
    <property type="entry name" value="NusB-like"/>
    <property type="match status" value="1"/>
</dbReference>
<evidence type="ECO:0000256" key="12">
    <source>
        <dbReference type="ARBA" id="ARBA00047283"/>
    </source>
</evidence>
<dbReference type="KEGG" id="mpec:B9O19_00119"/>
<comment type="subcellular location">
    <subcellularLocation>
        <location evidence="2">Cytoplasm</location>
    </subcellularLocation>
</comment>
<dbReference type="PROSITE" id="PS51686">
    <property type="entry name" value="SAM_MT_RSMB_NOP"/>
    <property type="match status" value="1"/>
</dbReference>
<evidence type="ECO:0000313" key="15">
    <source>
        <dbReference type="EMBL" id="AUO18304.1"/>
    </source>
</evidence>
<dbReference type="InterPro" id="IPR049560">
    <property type="entry name" value="MeTrfase_RsmB-F_NOP2_cat"/>
</dbReference>
<dbReference type="GeneID" id="98061552"/>
<dbReference type="PANTHER" id="PTHR22807">
    <property type="entry name" value="NOP2 YEAST -RELATED NOL1/NOP2/FMU SUN DOMAIN-CONTAINING"/>
    <property type="match status" value="1"/>
</dbReference>
<evidence type="ECO:0000256" key="7">
    <source>
        <dbReference type="ARBA" id="ARBA00022679"/>
    </source>
</evidence>
<evidence type="ECO:0000256" key="9">
    <source>
        <dbReference type="ARBA" id="ARBA00022884"/>
    </source>
</evidence>
<dbReference type="Gene3D" id="3.30.70.1170">
    <property type="entry name" value="Sun protein, domain 3"/>
    <property type="match status" value="1"/>
</dbReference>
<accession>A0A2K9NZ43</accession>
<dbReference type="Gene3D" id="3.40.50.150">
    <property type="entry name" value="Vaccinia Virus protein VP39"/>
    <property type="match status" value="1"/>
</dbReference>
<evidence type="ECO:0000256" key="1">
    <source>
        <dbReference type="ARBA" id="ARBA00002724"/>
    </source>
</evidence>
<dbReference type="PANTHER" id="PTHR22807:SF53">
    <property type="entry name" value="RIBOSOMAL RNA SMALL SUBUNIT METHYLTRANSFERASE B-RELATED"/>
    <property type="match status" value="1"/>
</dbReference>
<evidence type="ECO:0000259" key="14">
    <source>
        <dbReference type="PROSITE" id="PS51686"/>
    </source>
</evidence>
<dbReference type="NCBIfam" id="TIGR00563">
    <property type="entry name" value="rsmB"/>
    <property type="match status" value="1"/>
</dbReference>
<keyword evidence="16" id="KW-1185">Reference proteome</keyword>
<sequence length="436" mass="49839">MNSRDISLSILNKYDYDKAYVNKLLADTFKNKNIDNKDKGLINELVLGSIENRYLLDFIISQFSKIKIKKMSVSVRNILEMGTYQLLFLDKIPDSAVCNESVKLAKKYANRSSGFINAVLRNISRNKYNIKYPDKTEDKIGYLSIYYSFPKWIVEKLVDQFGFEFCEDILKSSFKTYYPAIRANILKVPNDGNGKVKTDEFIDTLKSENINIIPNEDIQNCFWVNGKLDINNSESYKNGLYTIQNPSSQLTAITLDPKPNEIIIDVCAAPGGKTTHIAELMKNKGRVLAFDIYQHKIDLINKSANRLGIDIIEAVKHDSSIFKPELVEYADRVLVDAPCSGFGVIHTKPDIKWHRNENDIKELIKIQEKILSVSSKYVKKGGTLVYSTCTILKDENEIQISKFLSENRDYKLISEKRLFTHIDGGSGFYIAKLKRI</sequence>
<dbReference type="SUPFAM" id="SSF53335">
    <property type="entry name" value="S-adenosyl-L-methionine-dependent methyltransferases"/>
    <property type="match status" value="1"/>
</dbReference>
<dbReference type="InterPro" id="IPR006027">
    <property type="entry name" value="NusB_RsmB_TIM44"/>
</dbReference>
<dbReference type="FunFam" id="3.40.50.150:FF:000022">
    <property type="entry name" value="Ribosomal RNA small subunit methyltransferase B"/>
    <property type="match status" value="1"/>
</dbReference>
<dbReference type="NCBIfam" id="NF011494">
    <property type="entry name" value="PRK14902.1"/>
    <property type="match status" value="1"/>
</dbReference>
<evidence type="ECO:0000256" key="11">
    <source>
        <dbReference type="ARBA" id="ARBA00031088"/>
    </source>
</evidence>